<feature type="compositionally biased region" description="Polar residues" evidence="1">
    <location>
        <begin position="679"/>
        <end position="688"/>
    </location>
</feature>
<feature type="compositionally biased region" description="Polar residues" evidence="1">
    <location>
        <begin position="766"/>
        <end position="807"/>
    </location>
</feature>
<dbReference type="PRINTS" id="PR00057">
    <property type="entry name" value="NFKBTNSCPFCT"/>
</dbReference>
<sequence>MITMEGKMFDNSRLADSREHELSDIIEIISPELEGSTASSKPYLRVVEQPTRKPMRFRYKCEGRTAGTIPGENSFQDTKTFPTVEIVGYNGEALILVSCVTKEKPYRQHPHQLVGKNCKSGVCTKNVGPGSPLRAEFSNIGIQCVRKKEIAESLEERKKKKVDPFKTGFDHITDPNSIELNSLRLCFQGFLKGANGWESLLPVVSEPLYDRKAKSELVISRLCSCAATIDGGDEIILLCSKVNKDDIRIRFKAIDNNREVWYSYAEFEPSNVHKQTAIVFRTPRFPQSDLPKTVKSYIELECPSLEKKSDALEFVFHDPGTLSFASMRRKLKRRPDVDIFQHILSMDSETTATKYSCPPADFDFDLDDNATISTERTESTVSKQHSLDTLNETESIARRNRESIADDVDIEYERPNGIELELDVPNIKYTAADADTQTSTSLDEIVRNPSLTDSHPLSAVDKITEWMHSSEFERTDSLTVENGDTISLSPITVCTNITLSTNHTTISTGTDEDKTFTDFTEQVPELDDMTMISQSRRGTFDNPMIQNLSLGGSPILDNKSIETMVEVVATIPANIRSRSPPPMELKESFDENSTCNSLQIAFKNPIATQSSNEPRSSLHMCNENELVILKTPPAPKIRVNAVQTPPSPSSPPLPLPPRTPSPVSEQKLPPLPPKRKTSQEFGSNSPTPHSSVEHSRASSISSRPPSQIIIMRTPDQSPTKRQTTPDPSTKKRQGFFSRLFSRRKSKCDITHDEKSVKNQVLKVASPNGSREPSIGSFSFSDPNRSSLRSNKSLKANSDTLQAQSYSSEQKESTKNSKPVGRSVSSVSGKRPAHLNADVIHIPLKGDNATSLSSYEGRAFTFGQYLDRKTLSALHLAEIPICDGNMELVAIADRQSIKNLCEGEFGVFLDPEVDLQEAEHFALYTSIPTEHQVIAQNSEFNLKTCVATNETQILTADDIAKRLIEANTMPTD</sequence>
<feature type="compositionally biased region" description="Basic and acidic residues" evidence="1">
    <location>
        <begin position="746"/>
        <end position="756"/>
    </location>
</feature>
<dbReference type="InterPro" id="IPR013783">
    <property type="entry name" value="Ig-like_fold"/>
</dbReference>
<dbReference type="InterPro" id="IPR011539">
    <property type="entry name" value="RHD_DNA_bind_dom"/>
</dbReference>
<dbReference type="EMBL" id="GAMC01005019">
    <property type="protein sequence ID" value="JAC01537.1"/>
    <property type="molecule type" value="mRNA"/>
</dbReference>
<dbReference type="GO" id="GO:0038061">
    <property type="term" value="P:non-canonical NF-kappaB signal transduction"/>
    <property type="evidence" value="ECO:0007669"/>
    <property type="project" value="TreeGrafter"/>
</dbReference>
<dbReference type="InterPro" id="IPR030492">
    <property type="entry name" value="RHD_CS"/>
</dbReference>
<dbReference type="GO" id="GO:0000978">
    <property type="term" value="F:RNA polymerase II cis-regulatory region sequence-specific DNA binding"/>
    <property type="evidence" value="ECO:0007669"/>
    <property type="project" value="TreeGrafter"/>
</dbReference>
<dbReference type="Gene3D" id="2.60.40.340">
    <property type="entry name" value="Rel homology domain (RHD), DNA-binding domain"/>
    <property type="match status" value="1"/>
</dbReference>
<dbReference type="PANTHER" id="PTHR24169:SF25">
    <property type="entry name" value="DORSAL-RELATED IMMUNITY FACTOR DIF-RELATED"/>
    <property type="match status" value="1"/>
</dbReference>
<dbReference type="GO" id="GO:0034097">
    <property type="term" value="P:response to cytokine"/>
    <property type="evidence" value="ECO:0007669"/>
    <property type="project" value="TreeGrafter"/>
</dbReference>
<dbReference type="AlphaFoldDB" id="W8C594"/>
<dbReference type="Pfam" id="PF00554">
    <property type="entry name" value="RHD_DNA_bind"/>
    <property type="match status" value="1"/>
</dbReference>
<dbReference type="GO" id="GO:0045944">
    <property type="term" value="P:positive regulation of transcription by RNA polymerase II"/>
    <property type="evidence" value="ECO:0007669"/>
    <property type="project" value="TreeGrafter"/>
</dbReference>
<feature type="compositionally biased region" description="Pro residues" evidence="1">
    <location>
        <begin position="645"/>
        <end position="660"/>
    </location>
</feature>
<dbReference type="InterPro" id="IPR032397">
    <property type="entry name" value="RHD_dimer"/>
</dbReference>
<dbReference type="GO" id="GO:0048468">
    <property type="term" value="P:cell development"/>
    <property type="evidence" value="ECO:0007669"/>
    <property type="project" value="UniProtKB-ARBA"/>
</dbReference>
<dbReference type="PANTHER" id="PTHR24169">
    <property type="entry name" value="NUCLEAR FACTOR NF-KAPPA-B PROTEIN"/>
    <property type="match status" value="1"/>
</dbReference>
<feature type="compositionally biased region" description="Low complexity" evidence="1">
    <location>
        <begin position="697"/>
        <end position="710"/>
    </location>
</feature>
<gene>
    <name evidence="3" type="primary">DORS</name>
</gene>
<dbReference type="PROSITE" id="PS01204">
    <property type="entry name" value="REL_1"/>
    <property type="match status" value="1"/>
</dbReference>
<protein>
    <submittedName>
        <fullName evidence="3">Embryonic polarity protein dorsal</fullName>
    </submittedName>
</protein>
<dbReference type="OrthoDB" id="7881762at2759"/>
<dbReference type="GO" id="GO:0005737">
    <property type="term" value="C:cytoplasm"/>
    <property type="evidence" value="ECO:0007669"/>
    <property type="project" value="InterPro"/>
</dbReference>
<dbReference type="GO" id="GO:0005634">
    <property type="term" value="C:nucleus"/>
    <property type="evidence" value="ECO:0007669"/>
    <property type="project" value="TreeGrafter"/>
</dbReference>
<dbReference type="SUPFAM" id="SSF49417">
    <property type="entry name" value="p53-like transcription factors"/>
    <property type="match status" value="1"/>
</dbReference>
<evidence type="ECO:0000313" key="3">
    <source>
        <dbReference type="EMBL" id="JAC01537.1"/>
    </source>
</evidence>
<organism evidence="3">
    <name type="scientific">Ceratitis capitata</name>
    <name type="common">Mediterranean fruit fly</name>
    <name type="synonym">Tephritis capitata</name>
    <dbReference type="NCBI Taxonomy" id="7213"/>
    <lineage>
        <taxon>Eukaryota</taxon>
        <taxon>Metazoa</taxon>
        <taxon>Ecdysozoa</taxon>
        <taxon>Arthropoda</taxon>
        <taxon>Hexapoda</taxon>
        <taxon>Insecta</taxon>
        <taxon>Pterygota</taxon>
        <taxon>Neoptera</taxon>
        <taxon>Endopterygota</taxon>
        <taxon>Diptera</taxon>
        <taxon>Brachycera</taxon>
        <taxon>Muscomorpha</taxon>
        <taxon>Tephritoidea</taxon>
        <taxon>Tephritidae</taxon>
        <taxon>Ceratitis</taxon>
        <taxon>Ceratitis</taxon>
    </lineage>
</organism>
<name>W8C594_CERCA</name>
<dbReference type="InterPro" id="IPR008967">
    <property type="entry name" value="p53-like_TF_DNA-bd_sf"/>
</dbReference>
<dbReference type="GO" id="GO:0000981">
    <property type="term" value="F:DNA-binding transcription factor activity, RNA polymerase II-specific"/>
    <property type="evidence" value="ECO:0007669"/>
    <property type="project" value="TreeGrafter"/>
</dbReference>
<feature type="compositionally biased region" description="Polar residues" evidence="1">
    <location>
        <begin position="714"/>
        <end position="727"/>
    </location>
</feature>
<dbReference type="SMART" id="SM00429">
    <property type="entry name" value="IPT"/>
    <property type="match status" value="1"/>
</dbReference>
<feature type="compositionally biased region" description="Low complexity" evidence="1">
    <location>
        <begin position="816"/>
        <end position="829"/>
    </location>
</feature>
<reference evidence="3" key="2">
    <citation type="journal article" date="2014" name="BMC Genomics">
        <title>A genomic perspective to assessing quality of mass-reared SIT flies used in Mediterranean fruit fly (Ceratitis capitata) eradication in California.</title>
        <authorList>
            <person name="Calla B."/>
            <person name="Hall B."/>
            <person name="Hou S."/>
            <person name="Geib S.M."/>
        </authorList>
    </citation>
    <scope>NUCLEOTIDE SEQUENCE</scope>
</reference>
<feature type="region of interest" description="Disordered" evidence="1">
    <location>
        <begin position="638"/>
        <end position="829"/>
    </location>
</feature>
<dbReference type="InterPro" id="IPR014756">
    <property type="entry name" value="Ig_E-set"/>
</dbReference>
<evidence type="ECO:0000259" key="2">
    <source>
        <dbReference type="PROSITE" id="PS50254"/>
    </source>
</evidence>
<proteinExistence type="evidence at transcript level"/>
<dbReference type="PROSITE" id="PS50254">
    <property type="entry name" value="REL_2"/>
    <property type="match status" value="1"/>
</dbReference>
<dbReference type="InterPro" id="IPR000451">
    <property type="entry name" value="NFkB/Dor"/>
</dbReference>
<dbReference type="Gene3D" id="2.60.40.10">
    <property type="entry name" value="Immunoglobulins"/>
    <property type="match status" value="1"/>
</dbReference>
<dbReference type="GO" id="GO:0048731">
    <property type="term" value="P:system development"/>
    <property type="evidence" value="ECO:0007669"/>
    <property type="project" value="UniProtKB-ARBA"/>
</dbReference>
<accession>W8C594</accession>
<dbReference type="InterPro" id="IPR002909">
    <property type="entry name" value="IPT_dom"/>
</dbReference>
<dbReference type="InterPro" id="IPR037059">
    <property type="entry name" value="RHD_DNA_bind_dom_sf"/>
</dbReference>
<dbReference type="Pfam" id="PF16179">
    <property type="entry name" value="RHD_dimer"/>
    <property type="match status" value="1"/>
</dbReference>
<dbReference type="GO" id="GO:0033554">
    <property type="term" value="P:cellular response to stress"/>
    <property type="evidence" value="ECO:0007669"/>
    <property type="project" value="TreeGrafter"/>
</dbReference>
<dbReference type="GO" id="GO:0007249">
    <property type="term" value="P:canonical NF-kappaB signal transduction"/>
    <property type="evidence" value="ECO:0007669"/>
    <property type="project" value="TreeGrafter"/>
</dbReference>
<dbReference type="SUPFAM" id="SSF81296">
    <property type="entry name" value="E set domains"/>
    <property type="match status" value="1"/>
</dbReference>
<dbReference type="GO" id="GO:0045087">
    <property type="term" value="P:innate immune response"/>
    <property type="evidence" value="ECO:0007669"/>
    <property type="project" value="TreeGrafter"/>
</dbReference>
<evidence type="ECO:0000256" key="1">
    <source>
        <dbReference type="SAM" id="MobiDB-lite"/>
    </source>
</evidence>
<reference evidence="3" key="1">
    <citation type="submission" date="2013-07" db="EMBL/GenBank/DDBJ databases">
        <authorList>
            <person name="Geib S."/>
        </authorList>
    </citation>
    <scope>NUCLEOTIDE SEQUENCE</scope>
</reference>
<feature type="domain" description="RHD" evidence="2">
    <location>
        <begin position="39"/>
        <end position="215"/>
    </location>
</feature>